<organism evidence="2 3">
    <name type="scientific">Durusdinium trenchii</name>
    <dbReference type="NCBI Taxonomy" id="1381693"/>
    <lineage>
        <taxon>Eukaryota</taxon>
        <taxon>Sar</taxon>
        <taxon>Alveolata</taxon>
        <taxon>Dinophyceae</taxon>
        <taxon>Suessiales</taxon>
        <taxon>Symbiodiniaceae</taxon>
        <taxon>Durusdinium</taxon>
    </lineage>
</organism>
<gene>
    <name evidence="2" type="ORF">SCF082_LOCUS41697</name>
</gene>
<reference evidence="2 3" key="1">
    <citation type="submission" date="2024-02" db="EMBL/GenBank/DDBJ databases">
        <authorList>
            <person name="Chen Y."/>
            <person name="Shah S."/>
            <person name="Dougan E. K."/>
            <person name="Thang M."/>
            <person name="Chan C."/>
        </authorList>
    </citation>
    <scope>NUCLEOTIDE SEQUENCE [LARGE SCALE GENOMIC DNA]</scope>
</reference>
<keyword evidence="1" id="KW-0732">Signal</keyword>
<comment type="caution">
    <text evidence="2">The sequence shown here is derived from an EMBL/GenBank/DDBJ whole genome shotgun (WGS) entry which is preliminary data.</text>
</comment>
<sequence>MASRALFSLLLAACCTFSAAFVAPSRSNALPSVELQTPQMRSIEAEVEMSTSVFSAELDGPGQTGLQSCLLAGLSLGYATAATLAFKRNARTACAAEPGCAQRRKEEGKTWLEERPRLPGTVEHRGALPGAVVFVGEKKKTRRAVRPLGRGGSDAPARAAIADRPLALGDVRSRAHDYAVTGPRSLVQRLVEASATTIVMRSTHLKLTTQEIMTLLNVLTVTLGYKSPMYDFVYMPWAKLAIVNFVDHRSCKAFYEKIQEVIDLGAEHPAIRNIAQSYIQGLPQNLAFFLAKSGQQAIYQAHAPMVFENGVRMELLDAVNKYVSIELLLSMEQTLADNVREMGLQNSWPRSGKGKSSGKGLPVQRQRLGWRMPWPDAASASGLTDGYGSTSEGHAVLRSEFPLLAGAMVDPSRHTVYDPSERQGLRKTGAVLRKTGKSVDWLDVAQAEDGRNLELPVITSIWQGVGRLTAWDRGTGALNERFPALKLQLLEERGARGSQCGALLLLGALHDQDDVAQQVQEAIEDLRPDHVGLELCERRFGRMFPMGLEHFGEMTTEERRRFLAQLRSGKDQLSAALAAHRLGVPVALCDRDVRITEDRLLKHLEVPMLRAGALGALGWPSWSDPIEVEEALEEAASARHCSVLGPRGGSRTCRSVLPTGAAPPLASNPGAAHYLAPAWVGER</sequence>
<evidence type="ECO:0000256" key="1">
    <source>
        <dbReference type="SAM" id="SignalP"/>
    </source>
</evidence>
<name>A0ABP0QJB5_9DINO</name>
<dbReference type="EMBL" id="CAXAMM010039684">
    <property type="protein sequence ID" value="CAK9088307.1"/>
    <property type="molecule type" value="Genomic_DNA"/>
</dbReference>
<keyword evidence="3" id="KW-1185">Reference proteome</keyword>
<feature type="chain" id="PRO_5045790664" evidence="1">
    <location>
        <begin position="21"/>
        <end position="683"/>
    </location>
</feature>
<proteinExistence type="predicted"/>
<feature type="signal peptide" evidence="1">
    <location>
        <begin position="1"/>
        <end position="20"/>
    </location>
</feature>
<accession>A0ABP0QJB5</accession>
<evidence type="ECO:0000313" key="2">
    <source>
        <dbReference type="EMBL" id="CAK9088307.1"/>
    </source>
</evidence>
<dbReference type="Proteomes" id="UP001642464">
    <property type="component" value="Unassembled WGS sequence"/>
</dbReference>
<keyword evidence="2" id="KW-0378">Hydrolase</keyword>
<protein>
    <submittedName>
        <fullName evidence="2">Ubiquitin carboxyl-terminal hydrolase 19</fullName>
    </submittedName>
</protein>
<dbReference type="GO" id="GO:0016787">
    <property type="term" value="F:hydrolase activity"/>
    <property type="evidence" value="ECO:0007669"/>
    <property type="project" value="UniProtKB-KW"/>
</dbReference>
<evidence type="ECO:0000313" key="3">
    <source>
        <dbReference type="Proteomes" id="UP001642464"/>
    </source>
</evidence>